<feature type="transmembrane region" description="Helical" evidence="10">
    <location>
        <begin position="306"/>
        <end position="329"/>
    </location>
</feature>
<dbReference type="AlphaFoldDB" id="D2A2T7"/>
<keyword evidence="6" id="KW-0238">DNA-binding</keyword>
<dbReference type="PANTHER" id="PTHR21257:SF55">
    <property type="entry name" value="DELTA(14)-STEROL REDUCTASE LBR"/>
    <property type="match status" value="1"/>
</dbReference>
<dbReference type="InterPro" id="IPR001171">
    <property type="entry name" value="ERG24_DHCR-like"/>
</dbReference>
<sequence>MTTNSQNMGHSTINMLLTMIAFIVVVLSLSLAYLKEGPSNLSCSFAYYTLYLLFTAFLAVLPFGGPKVPKDTNRQEFHVLTGGLSLVSCLLVLFTLEVFGVKILNFITGNLFDLTISALLTGLFLTFYVHLRSYFLPNECLNPKVIGKNAIESLFLGREVLLDCAFLCENTKNKTLLVLSTIKFVYFIDGLLMEYTYETSMEVRQVGFGFGCGVGNFVYPFLMSVLTKYQISTNLQFENWRLFLTCVVFTIGYLIYRVSNNQKYNFRENPGAKGFKSIPTGVKNKKLLCSGLWGIVRHPNYLGDILVHWSFTGFMLCVPGFMIYFDILFMIDRSSRDNMNCKEKYGKVWDQYCDEVKYILVPWIY</sequence>
<evidence type="ECO:0000256" key="9">
    <source>
        <dbReference type="ARBA" id="ARBA00023242"/>
    </source>
</evidence>
<dbReference type="Gene3D" id="1.20.120.1630">
    <property type="match status" value="1"/>
</dbReference>
<proteinExistence type="inferred from homology"/>
<dbReference type="FunFam" id="1.20.120.1630:FF:000013">
    <property type="entry name" value="Lamin-B receptor-like Protein"/>
    <property type="match status" value="1"/>
</dbReference>
<keyword evidence="4 10" id="KW-0812">Transmembrane</keyword>
<dbReference type="GO" id="GO:0003677">
    <property type="term" value="F:DNA binding"/>
    <property type="evidence" value="ECO:0007669"/>
    <property type="project" value="UniProtKB-KW"/>
</dbReference>
<comment type="subcellular location">
    <subcellularLocation>
        <location evidence="1">Nucleus inner membrane</location>
        <topology evidence="1">Multi-pass membrane protein</topology>
    </subcellularLocation>
</comment>
<evidence type="ECO:0000256" key="1">
    <source>
        <dbReference type="ARBA" id="ARBA00004473"/>
    </source>
</evidence>
<dbReference type="GO" id="GO:0005637">
    <property type="term" value="C:nuclear inner membrane"/>
    <property type="evidence" value="ECO:0000318"/>
    <property type="project" value="GO_Central"/>
</dbReference>
<dbReference type="STRING" id="7070.D2A2T7"/>
<feature type="transmembrane region" description="Helical" evidence="10">
    <location>
        <begin position="206"/>
        <end position="227"/>
    </location>
</feature>
<accession>D2A2T7</accession>
<evidence type="ECO:0000256" key="3">
    <source>
        <dbReference type="ARBA" id="ARBA00022553"/>
    </source>
</evidence>
<keyword evidence="5 10" id="KW-1133">Transmembrane helix</keyword>
<dbReference type="Pfam" id="PF01222">
    <property type="entry name" value="ERG4_ERG24"/>
    <property type="match status" value="1"/>
</dbReference>
<dbReference type="EMBL" id="KQ971339">
    <property type="protein sequence ID" value="EFA02779.2"/>
    <property type="molecule type" value="Genomic_DNA"/>
</dbReference>
<evidence type="ECO:0000256" key="4">
    <source>
        <dbReference type="ARBA" id="ARBA00022692"/>
    </source>
</evidence>
<keyword evidence="8 11" id="KW-0675">Receptor</keyword>
<keyword evidence="7 10" id="KW-0472">Membrane</keyword>
<reference evidence="11 12" key="2">
    <citation type="journal article" date="2010" name="Nucleic Acids Res.">
        <title>BeetleBase in 2010: revisions to provide comprehensive genomic information for Tribolium castaneum.</title>
        <authorList>
            <person name="Kim H.S."/>
            <person name="Murphy T."/>
            <person name="Xia J."/>
            <person name="Caragea D."/>
            <person name="Park Y."/>
            <person name="Beeman R.W."/>
            <person name="Lorenzen M.D."/>
            <person name="Butcher S."/>
            <person name="Manak J.R."/>
            <person name="Brown S.J."/>
        </authorList>
    </citation>
    <scope>GENOME REANNOTATION</scope>
    <source>
        <strain evidence="11 12">Georgia GA2</strain>
    </source>
</reference>
<dbReference type="HOGENOM" id="CLU_015631_0_1_1"/>
<dbReference type="Proteomes" id="UP000007266">
    <property type="component" value="Linkage group 4"/>
</dbReference>
<dbReference type="GO" id="GO:0050613">
    <property type="term" value="F:Delta14-sterol reductase activity"/>
    <property type="evidence" value="ECO:0000318"/>
    <property type="project" value="GO_Central"/>
</dbReference>
<evidence type="ECO:0000256" key="6">
    <source>
        <dbReference type="ARBA" id="ARBA00023125"/>
    </source>
</evidence>
<dbReference type="PANTHER" id="PTHR21257">
    <property type="entry name" value="DELTA(14)-STEROL REDUCTASE"/>
    <property type="match status" value="1"/>
</dbReference>
<evidence type="ECO:0000313" key="12">
    <source>
        <dbReference type="Proteomes" id="UP000007266"/>
    </source>
</evidence>
<reference evidence="11 12" key="1">
    <citation type="journal article" date="2008" name="Nature">
        <title>The genome of the model beetle and pest Tribolium castaneum.</title>
        <authorList>
            <consortium name="Tribolium Genome Sequencing Consortium"/>
            <person name="Richards S."/>
            <person name="Gibbs R.A."/>
            <person name="Weinstock G.M."/>
            <person name="Brown S.J."/>
            <person name="Denell R."/>
            <person name="Beeman R.W."/>
            <person name="Gibbs R."/>
            <person name="Beeman R.W."/>
            <person name="Brown S.J."/>
            <person name="Bucher G."/>
            <person name="Friedrich M."/>
            <person name="Grimmelikhuijzen C.J."/>
            <person name="Klingler M."/>
            <person name="Lorenzen M."/>
            <person name="Richards S."/>
            <person name="Roth S."/>
            <person name="Schroder R."/>
            <person name="Tautz D."/>
            <person name="Zdobnov E.M."/>
            <person name="Muzny D."/>
            <person name="Gibbs R.A."/>
            <person name="Weinstock G.M."/>
            <person name="Attaway T."/>
            <person name="Bell S."/>
            <person name="Buhay C.J."/>
            <person name="Chandrabose M.N."/>
            <person name="Chavez D."/>
            <person name="Clerk-Blankenburg K.P."/>
            <person name="Cree A."/>
            <person name="Dao M."/>
            <person name="Davis C."/>
            <person name="Chacko J."/>
            <person name="Dinh H."/>
            <person name="Dugan-Rocha S."/>
            <person name="Fowler G."/>
            <person name="Garner T.T."/>
            <person name="Garnes J."/>
            <person name="Gnirke A."/>
            <person name="Hawes A."/>
            <person name="Hernandez J."/>
            <person name="Hines S."/>
            <person name="Holder M."/>
            <person name="Hume J."/>
            <person name="Jhangiani S.N."/>
            <person name="Joshi V."/>
            <person name="Khan Z.M."/>
            <person name="Jackson L."/>
            <person name="Kovar C."/>
            <person name="Kowis A."/>
            <person name="Lee S."/>
            <person name="Lewis L.R."/>
            <person name="Margolis J."/>
            <person name="Morgan M."/>
            <person name="Nazareth L.V."/>
            <person name="Nguyen N."/>
            <person name="Okwuonu G."/>
            <person name="Parker D."/>
            <person name="Richards S."/>
            <person name="Ruiz S.J."/>
            <person name="Santibanez J."/>
            <person name="Savard J."/>
            <person name="Scherer S.E."/>
            <person name="Schneider B."/>
            <person name="Sodergren E."/>
            <person name="Tautz D."/>
            <person name="Vattahil S."/>
            <person name="Villasana D."/>
            <person name="White C.S."/>
            <person name="Wright R."/>
            <person name="Park Y."/>
            <person name="Beeman R.W."/>
            <person name="Lord J."/>
            <person name="Oppert B."/>
            <person name="Lorenzen M."/>
            <person name="Brown S."/>
            <person name="Wang L."/>
            <person name="Savard J."/>
            <person name="Tautz D."/>
            <person name="Richards S."/>
            <person name="Weinstock G."/>
            <person name="Gibbs R.A."/>
            <person name="Liu Y."/>
            <person name="Worley K."/>
            <person name="Weinstock G."/>
            <person name="Elsik C.G."/>
            <person name="Reese J.T."/>
            <person name="Elhaik E."/>
            <person name="Landan G."/>
            <person name="Graur D."/>
            <person name="Arensburger P."/>
            <person name="Atkinson P."/>
            <person name="Beeman R.W."/>
            <person name="Beidler J."/>
            <person name="Brown S.J."/>
            <person name="Demuth J.P."/>
            <person name="Drury D.W."/>
            <person name="Du Y.Z."/>
            <person name="Fujiwara H."/>
            <person name="Lorenzen M."/>
            <person name="Maselli V."/>
            <person name="Osanai M."/>
            <person name="Park Y."/>
            <person name="Robertson H.M."/>
            <person name="Tu Z."/>
            <person name="Wang J.J."/>
            <person name="Wang S."/>
            <person name="Richards S."/>
            <person name="Song H."/>
            <person name="Zhang L."/>
            <person name="Sodergren E."/>
            <person name="Werner D."/>
            <person name="Stanke M."/>
            <person name="Morgenstern B."/>
            <person name="Solovyev V."/>
            <person name="Kosarev P."/>
            <person name="Brown G."/>
            <person name="Chen H.C."/>
            <person name="Ermolaeva O."/>
            <person name="Hlavina W."/>
            <person name="Kapustin Y."/>
            <person name="Kiryutin B."/>
            <person name="Kitts P."/>
            <person name="Maglott D."/>
            <person name="Pruitt K."/>
            <person name="Sapojnikov V."/>
            <person name="Souvorov A."/>
            <person name="Mackey A.J."/>
            <person name="Waterhouse R.M."/>
            <person name="Wyder S."/>
            <person name="Zdobnov E.M."/>
            <person name="Zdobnov E.M."/>
            <person name="Wyder S."/>
            <person name="Kriventseva E.V."/>
            <person name="Kadowaki T."/>
            <person name="Bork P."/>
            <person name="Aranda M."/>
            <person name="Bao R."/>
            <person name="Beermann A."/>
            <person name="Berns N."/>
            <person name="Bolognesi R."/>
            <person name="Bonneton F."/>
            <person name="Bopp D."/>
            <person name="Brown S.J."/>
            <person name="Bucher G."/>
            <person name="Butts T."/>
            <person name="Chaumot A."/>
            <person name="Denell R.E."/>
            <person name="Ferrier D.E."/>
            <person name="Friedrich M."/>
            <person name="Gordon C.M."/>
            <person name="Jindra M."/>
            <person name="Klingler M."/>
            <person name="Lan Q."/>
            <person name="Lattorff H.M."/>
            <person name="Laudet V."/>
            <person name="von Levetsow C."/>
            <person name="Liu Z."/>
            <person name="Lutz R."/>
            <person name="Lynch J.A."/>
            <person name="da Fonseca R.N."/>
            <person name="Posnien N."/>
            <person name="Reuter R."/>
            <person name="Roth S."/>
            <person name="Savard J."/>
            <person name="Schinko J.B."/>
            <person name="Schmitt C."/>
            <person name="Schoppmeier M."/>
            <person name="Schroder R."/>
            <person name="Shippy T.D."/>
            <person name="Simonnet F."/>
            <person name="Marques-Souza H."/>
            <person name="Tautz D."/>
            <person name="Tomoyasu Y."/>
            <person name="Trauner J."/>
            <person name="Van der Zee M."/>
            <person name="Vervoort M."/>
            <person name="Wittkopp N."/>
            <person name="Wimmer E.A."/>
            <person name="Yang X."/>
            <person name="Jones A.K."/>
            <person name="Sattelle D.B."/>
            <person name="Ebert P.R."/>
            <person name="Nelson D."/>
            <person name="Scott J.G."/>
            <person name="Beeman R.W."/>
            <person name="Muthukrishnan S."/>
            <person name="Kramer K.J."/>
            <person name="Arakane Y."/>
            <person name="Beeman R.W."/>
            <person name="Zhu Q."/>
            <person name="Hogenkamp D."/>
            <person name="Dixit R."/>
            <person name="Oppert B."/>
            <person name="Jiang H."/>
            <person name="Zou Z."/>
            <person name="Marshall J."/>
            <person name="Elpidina E."/>
            <person name="Vinokurov K."/>
            <person name="Oppert C."/>
            <person name="Zou Z."/>
            <person name="Evans J."/>
            <person name="Lu Z."/>
            <person name="Zhao P."/>
            <person name="Sumathipala N."/>
            <person name="Altincicek B."/>
            <person name="Vilcinskas A."/>
            <person name="Williams M."/>
            <person name="Hultmark D."/>
            <person name="Hetru C."/>
            <person name="Jiang H."/>
            <person name="Grimmelikhuijzen C.J."/>
            <person name="Hauser F."/>
            <person name="Cazzamali G."/>
            <person name="Williamson M."/>
            <person name="Park Y."/>
            <person name="Li B."/>
            <person name="Tanaka Y."/>
            <person name="Predel R."/>
            <person name="Neupert S."/>
            <person name="Schachtner J."/>
            <person name="Verleyen P."/>
            <person name="Raible F."/>
            <person name="Bork P."/>
            <person name="Friedrich M."/>
            <person name="Walden K.K."/>
            <person name="Robertson H.M."/>
            <person name="Angeli S."/>
            <person name="Foret S."/>
            <person name="Bucher G."/>
            <person name="Schuetz S."/>
            <person name="Maleszka R."/>
            <person name="Wimmer E.A."/>
            <person name="Beeman R.W."/>
            <person name="Lorenzen M."/>
            <person name="Tomoyasu Y."/>
            <person name="Miller S.C."/>
            <person name="Grossmann D."/>
            <person name="Bucher G."/>
        </authorList>
    </citation>
    <scope>NUCLEOTIDE SEQUENCE [LARGE SCALE GENOMIC DNA]</scope>
    <source>
        <strain evidence="11 12">Georgia GA2</strain>
    </source>
</reference>
<protein>
    <submittedName>
        <fullName evidence="11">Lamin-B receptor-like Protein</fullName>
    </submittedName>
</protein>
<evidence type="ECO:0000256" key="10">
    <source>
        <dbReference type="SAM" id="Phobius"/>
    </source>
</evidence>
<comment type="similarity">
    <text evidence="2">Belongs to the ERG4/ERG24 family.</text>
</comment>
<feature type="transmembrane region" description="Helical" evidence="10">
    <location>
        <begin position="239"/>
        <end position="256"/>
    </location>
</feature>
<feature type="transmembrane region" description="Helical" evidence="10">
    <location>
        <begin position="45"/>
        <end position="65"/>
    </location>
</feature>
<feature type="transmembrane region" description="Helical" evidence="10">
    <location>
        <begin position="111"/>
        <end position="131"/>
    </location>
</feature>
<feature type="transmembrane region" description="Helical" evidence="10">
    <location>
        <begin position="77"/>
        <end position="99"/>
    </location>
</feature>
<organism evidence="11 12">
    <name type="scientific">Tribolium castaneum</name>
    <name type="common">Red flour beetle</name>
    <dbReference type="NCBI Taxonomy" id="7070"/>
    <lineage>
        <taxon>Eukaryota</taxon>
        <taxon>Metazoa</taxon>
        <taxon>Ecdysozoa</taxon>
        <taxon>Arthropoda</taxon>
        <taxon>Hexapoda</taxon>
        <taxon>Insecta</taxon>
        <taxon>Pterygota</taxon>
        <taxon>Neoptera</taxon>
        <taxon>Endopterygota</taxon>
        <taxon>Coleoptera</taxon>
        <taxon>Polyphaga</taxon>
        <taxon>Cucujiformia</taxon>
        <taxon>Tenebrionidae</taxon>
        <taxon>Tenebrionidae incertae sedis</taxon>
        <taxon>Tribolium</taxon>
    </lineage>
</organism>
<dbReference type="FunCoup" id="D2A2T7">
    <property type="interactions" value="523"/>
</dbReference>
<dbReference type="InParanoid" id="D2A2T7"/>
<dbReference type="GO" id="GO:0005789">
    <property type="term" value="C:endoplasmic reticulum membrane"/>
    <property type="evidence" value="ECO:0000318"/>
    <property type="project" value="GO_Central"/>
</dbReference>
<keyword evidence="12" id="KW-1185">Reference proteome</keyword>
<feature type="transmembrane region" description="Helical" evidence="10">
    <location>
        <begin position="12"/>
        <end position="33"/>
    </location>
</feature>
<keyword evidence="9" id="KW-0539">Nucleus</keyword>
<keyword evidence="3" id="KW-0597">Phosphoprotein</keyword>
<dbReference type="GO" id="GO:0006695">
    <property type="term" value="P:cholesterol biosynthetic process"/>
    <property type="evidence" value="ECO:0000318"/>
    <property type="project" value="GO_Central"/>
</dbReference>
<evidence type="ECO:0000256" key="2">
    <source>
        <dbReference type="ARBA" id="ARBA00005402"/>
    </source>
</evidence>
<name>D2A2T7_TRICA</name>
<evidence type="ECO:0000256" key="7">
    <source>
        <dbReference type="ARBA" id="ARBA00023136"/>
    </source>
</evidence>
<evidence type="ECO:0000256" key="5">
    <source>
        <dbReference type="ARBA" id="ARBA00022989"/>
    </source>
</evidence>
<evidence type="ECO:0000313" key="11">
    <source>
        <dbReference type="EMBL" id="EFA02779.2"/>
    </source>
</evidence>
<gene>
    <name evidence="11" type="primary">AUGUSTUS-3.0.2_08516</name>
    <name evidence="11" type="ORF">TcasGA2_TC008516</name>
</gene>
<evidence type="ECO:0000256" key="8">
    <source>
        <dbReference type="ARBA" id="ARBA00023170"/>
    </source>
</evidence>